<dbReference type="Pfam" id="PF24389">
    <property type="entry name" value="ORC-CDC6-like"/>
    <property type="match status" value="1"/>
</dbReference>
<comment type="caution">
    <text evidence="1">The sequence shown here is derived from an EMBL/GenBank/DDBJ whole genome shotgun (WGS) entry which is preliminary data.</text>
</comment>
<dbReference type="Proteomes" id="UP001501565">
    <property type="component" value="Unassembled WGS sequence"/>
</dbReference>
<evidence type="ECO:0000313" key="1">
    <source>
        <dbReference type="EMBL" id="GAA3923923.1"/>
    </source>
</evidence>
<evidence type="ECO:0000313" key="2">
    <source>
        <dbReference type="Proteomes" id="UP001501565"/>
    </source>
</evidence>
<dbReference type="EMBL" id="BAABBN010000007">
    <property type="protein sequence ID" value="GAA3923923.1"/>
    <property type="molecule type" value="Genomic_DNA"/>
</dbReference>
<evidence type="ECO:0008006" key="3">
    <source>
        <dbReference type="Google" id="ProtNLM"/>
    </source>
</evidence>
<dbReference type="InterPro" id="IPR027417">
    <property type="entry name" value="P-loop_NTPase"/>
</dbReference>
<dbReference type="InterPro" id="IPR056955">
    <property type="entry name" value="ORC-CDC6-like"/>
</dbReference>
<dbReference type="Gene3D" id="3.40.50.300">
    <property type="entry name" value="P-loop containing nucleotide triphosphate hydrolases"/>
    <property type="match status" value="1"/>
</dbReference>
<gene>
    <name evidence="1" type="ORF">GCM10022277_19660</name>
</gene>
<protein>
    <recommendedName>
        <fullName evidence="3">AAA+ ATPase domain-containing protein</fullName>
    </recommendedName>
</protein>
<keyword evidence="2" id="KW-1185">Reference proteome</keyword>
<dbReference type="RefSeq" id="WP_344798059.1">
    <property type="nucleotide sequence ID" value="NZ_BAABBN010000007.1"/>
</dbReference>
<accession>A0ABP7MIN0</accession>
<dbReference type="SUPFAM" id="SSF52540">
    <property type="entry name" value="P-loop containing nucleoside triphosphate hydrolases"/>
    <property type="match status" value="2"/>
</dbReference>
<proteinExistence type="predicted"/>
<sequence>MMNSGNAYNAKHLKTEQIANSFVPSNKFKETAVNGHTLLFGPRGSGKTTLLRMLSLDILPNWSHKDADDIRKDIHYEGVYVPGDLVWGQMIRSLSKAGIEENCANAFAYTAFCTHVFLAVIDTLGASLKYHVKVYGTEILDSNSDEIHDSFKFIARTLKLDLDKISLPRIRSELSLRLNRLGEYSQQAIENKAITLKVLRDDLPYSSIDLKTALDAIFSEFDHALNRPEHRWAILLDEFEIAPKILLDKVIQSMRSSAKKIMFKVALVPCGLHQETEAEISKNNDHSVVELWYREKGESQTFCNDILRSRYNISDPYAVFGKTMFINNKQTSKDDRSEMWAKEFHSLMEKDVSFKEYIETRNIDFERVLSGKEKSSIYNTIRKIAPRIAFRNAFKRDDNTSKGRKVPFEFYAGWDAITRISEGNPRWLITTINSLYETISKNGSVGQEEQYNKIYAASEAYSSMLATTALTNNMGITTKESPYEIIKDIAKFFNKVLTKEDFKADPPGTFVIDQKVSSEIEMAMRIALNHGAIVSLEKNLDFWNYKSLFGMRFRLSYLFSPTLKLPLRMEKKVNLSSILLRGPVSKNSIVVQEDMFNEI</sequence>
<organism evidence="1 2">
    <name type="scientific">Litoribacillus peritrichatus</name>
    <dbReference type="NCBI Taxonomy" id="718191"/>
    <lineage>
        <taxon>Bacteria</taxon>
        <taxon>Pseudomonadati</taxon>
        <taxon>Pseudomonadota</taxon>
        <taxon>Gammaproteobacteria</taxon>
        <taxon>Oceanospirillales</taxon>
        <taxon>Oceanospirillaceae</taxon>
        <taxon>Litoribacillus</taxon>
    </lineage>
</organism>
<reference evidence="2" key="1">
    <citation type="journal article" date="2019" name="Int. J. Syst. Evol. Microbiol.">
        <title>The Global Catalogue of Microorganisms (GCM) 10K type strain sequencing project: providing services to taxonomists for standard genome sequencing and annotation.</title>
        <authorList>
            <consortium name="The Broad Institute Genomics Platform"/>
            <consortium name="The Broad Institute Genome Sequencing Center for Infectious Disease"/>
            <person name="Wu L."/>
            <person name="Ma J."/>
        </authorList>
    </citation>
    <scope>NUCLEOTIDE SEQUENCE [LARGE SCALE GENOMIC DNA]</scope>
    <source>
        <strain evidence="2">JCM 17551</strain>
    </source>
</reference>
<name>A0ABP7MIN0_9GAMM</name>